<organism evidence="1 2">
    <name type="scientific">Trifolium medium</name>
    <dbReference type="NCBI Taxonomy" id="97028"/>
    <lineage>
        <taxon>Eukaryota</taxon>
        <taxon>Viridiplantae</taxon>
        <taxon>Streptophyta</taxon>
        <taxon>Embryophyta</taxon>
        <taxon>Tracheophyta</taxon>
        <taxon>Spermatophyta</taxon>
        <taxon>Magnoliopsida</taxon>
        <taxon>eudicotyledons</taxon>
        <taxon>Gunneridae</taxon>
        <taxon>Pentapetalae</taxon>
        <taxon>rosids</taxon>
        <taxon>fabids</taxon>
        <taxon>Fabales</taxon>
        <taxon>Fabaceae</taxon>
        <taxon>Papilionoideae</taxon>
        <taxon>50 kb inversion clade</taxon>
        <taxon>NPAAA clade</taxon>
        <taxon>Hologalegina</taxon>
        <taxon>IRL clade</taxon>
        <taxon>Trifolieae</taxon>
        <taxon>Trifolium</taxon>
    </lineage>
</organism>
<evidence type="ECO:0000313" key="2">
    <source>
        <dbReference type="Proteomes" id="UP000265520"/>
    </source>
</evidence>
<sequence length="47" mass="5399">SVARCRLAPFLRVARCRLARLWRGCRQPSPVEAFLSDLCHYLVARQG</sequence>
<name>A0A392VDL1_9FABA</name>
<dbReference type="Proteomes" id="UP000265520">
    <property type="component" value="Unassembled WGS sequence"/>
</dbReference>
<comment type="caution">
    <text evidence="1">The sequence shown here is derived from an EMBL/GenBank/DDBJ whole genome shotgun (WGS) entry which is preliminary data.</text>
</comment>
<feature type="non-terminal residue" evidence="1">
    <location>
        <position position="1"/>
    </location>
</feature>
<dbReference type="EMBL" id="LXQA011141179">
    <property type="protein sequence ID" value="MCI86456.1"/>
    <property type="molecule type" value="Genomic_DNA"/>
</dbReference>
<protein>
    <submittedName>
        <fullName evidence="1">Uncharacterized protein</fullName>
    </submittedName>
</protein>
<accession>A0A392VDL1</accession>
<evidence type="ECO:0000313" key="1">
    <source>
        <dbReference type="EMBL" id="MCI86456.1"/>
    </source>
</evidence>
<dbReference type="AlphaFoldDB" id="A0A392VDL1"/>
<keyword evidence="2" id="KW-1185">Reference proteome</keyword>
<proteinExistence type="predicted"/>
<reference evidence="1 2" key="1">
    <citation type="journal article" date="2018" name="Front. Plant Sci.">
        <title>Red Clover (Trifolium pratense) and Zigzag Clover (T. medium) - A Picture of Genomic Similarities and Differences.</title>
        <authorList>
            <person name="Dluhosova J."/>
            <person name="Istvanek J."/>
            <person name="Nedelnik J."/>
            <person name="Repkova J."/>
        </authorList>
    </citation>
    <scope>NUCLEOTIDE SEQUENCE [LARGE SCALE GENOMIC DNA]</scope>
    <source>
        <strain evidence="2">cv. 10/8</strain>
        <tissue evidence="1">Leaf</tissue>
    </source>
</reference>